<comment type="caution">
    <text evidence="2">The sequence shown here is derived from an EMBL/GenBank/DDBJ whole genome shotgun (WGS) entry which is preliminary data.</text>
</comment>
<name>A0ABQ7IQP8_9HELO</name>
<proteinExistence type="predicted"/>
<dbReference type="Proteomes" id="UP000783213">
    <property type="component" value="Unassembled WGS sequence"/>
</dbReference>
<accession>A0ABQ7IQP8</accession>
<protein>
    <submittedName>
        <fullName evidence="2">Uncharacterized protein</fullName>
    </submittedName>
</protein>
<feature type="compositionally biased region" description="Polar residues" evidence="1">
    <location>
        <begin position="86"/>
        <end position="111"/>
    </location>
</feature>
<dbReference type="GeneID" id="62231141"/>
<evidence type="ECO:0000313" key="2">
    <source>
        <dbReference type="EMBL" id="KAF7931631.1"/>
    </source>
</evidence>
<reference evidence="2 3" key="1">
    <citation type="journal article" date="2020" name="Genome Biol. Evol.">
        <title>Comparative genomics of Sclerotiniaceae.</title>
        <authorList>
            <person name="Valero Jimenez C.A."/>
            <person name="Steentjes M."/>
            <person name="Scholten O.E."/>
            <person name="Van Kan J.A.L."/>
        </authorList>
    </citation>
    <scope>NUCLEOTIDE SEQUENCE [LARGE SCALE GENOMIC DNA]</scope>
    <source>
        <strain evidence="2 3">B1</strain>
    </source>
</reference>
<feature type="region of interest" description="Disordered" evidence="1">
    <location>
        <begin position="84"/>
        <end position="111"/>
    </location>
</feature>
<sequence length="111" mass="12549">MRKSITSKILEAYARSSVKFTSHIPPKYPQHHYSTTRPSHQIKSRKQTIIMCERTTAKKVIKRFDGAVQIETFSKYVDCQRKHCASSGSYNSSPPMGSIKNGNGNTDAEKK</sequence>
<dbReference type="EMBL" id="RCSX01000008">
    <property type="protein sequence ID" value="KAF7931631.1"/>
    <property type="molecule type" value="Genomic_DNA"/>
</dbReference>
<keyword evidence="3" id="KW-1185">Reference proteome</keyword>
<dbReference type="RefSeq" id="XP_038811523.1">
    <property type="nucleotide sequence ID" value="XM_038951987.1"/>
</dbReference>
<organism evidence="2 3">
    <name type="scientific">Botrytis deweyae</name>
    <dbReference type="NCBI Taxonomy" id="2478750"/>
    <lineage>
        <taxon>Eukaryota</taxon>
        <taxon>Fungi</taxon>
        <taxon>Dikarya</taxon>
        <taxon>Ascomycota</taxon>
        <taxon>Pezizomycotina</taxon>
        <taxon>Leotiomycetes</taxon>
        <taxon>Helotiales</taxon>
        <taxon>Sclerotiniaceae</taxon>
        <taxon>Botrytis</taxon>
    </lineage>
</organism>
<feature type="region of interest" description="Disordered" evidence="1">
    <location>
        <begin position="24"/>
        <end position="45"/>
    </location>
</feature>
<evidence type="ECO:0000313" key="3">
    <source>
        <dbReference type="Proteomes" id="UP000783213"/>
    </source>
</evidence>
<gene>
    <name evidence="2" type="ORF">EAE98_004367</name>
</gene>
<evidence type="ECO:0000256" key="1">
    <source>
        <dbReference type="SAM" id="MobiDB-lite"/>
    </source>
</evidence>